<keyword evidence="2" id="KW-1185">Reference proteome</keyword>
<organism evidence="1 2">
    <name type="scientific">Microbacterium panaciterrae</name>
    <dbReference type="NCBI Taxonomy" id="985759"/>
    <lineage>
        <taxon>Bacteria</taxon>
        <taxon>Bacillati</taxon>
        <taxon>Actinomycetota</taxon>
        <taxon>Actinomycetes</taxon>
        <taxon>Micrococcales</taxon>
        <taxon>Microbacteriaceae</taxon>
        <taxon>Microbacterium</taxon>
    </lineage>
</organism>
<proteinExistence type="predicted"/>
<evidence type="ECO:0000313" key="2">
    <source>
        <dbReference type="Proteomes" id="UP001500731"/>
    </source>
</evidence>
<reference evidence="2" key="1">
    <citation type="journal article" date="2019" name="Int. J. Syst. Evol. Microbiol.">
        <title>The Global Catalogue of Microorganisms (GCM) 10K type strain sequencing project: providing services to taxonomists for standard genome sequencing and annotation.</title>
        <authorList>
            <consortium name="The Broad Institute Genomics Platform"/>
            <consortium name="The Broad Institute Genome Sequencing Center for Infectious Disease"/>
            <person name="Wu L."/>
            <person name="Ma J."/>
        </authorList>
    </citation>
    <scope>NUCLEOTIDE SEQUENCE [LARGE SCALE GENOMIC DNA]</scope>
    <source>
        <strain evidence="2">JCM 17839</strain>
    </source>
</reference>
<accession>A0ABP8PU81</accession>
<dbReference type="RefSeq" id="WP_345188967.1">
    <property type="nucleotide sequence ID" value="NZ_BAABGP010000028.1"/>
</dbReference>
<gene>
    <name evidence="1" type="ORF">GCM10023171_36840</name>
</gene>
<sequence length="90" mass="9375">MNAFRIRVRCTDCTGADEQGCFGGGVSWVQTALVSGDFSYDGQQYSIGDVDMNPADAAAFEDRALAEAVAGVGDRAELAGPWALEVVAIA</sequence>
<comment type="caution">
    <text evidence="1">The sequence shown here is derived from an EMBL/GenBank/DDBJ whole genome shotgun (WGS) entry which is preliminary data.</text>
</comment>
<dbReference type="Proteomes" id="UP001500731">
    <property type="component" value="Unassembled WGS sequence"/>
</dbReference>
<evidence type="ECO:0000313" key="1">
    <source>
        <dbReference type="EMBL" id="GAA4492009.1"/>
    </source>
</evidence>
<protein>
    <submittedName>
        <fullName evidence="1">Uncharacterized protein</fullName>
    </submittedName>
</protein>
<dbReference type="EMBL" id="BAABGP010000028">
    <property type="protein sequence ID" value="GAA4492009.1"/>
    <property type="molecule type" value="Genomic_DNA"/>
</dbReference>
<name>A0ABP8PU81_9MICO</name>